<organism evidence="13">
    <name type="scientific">Moniliformis sp</name>
    <dbReference type="NCBI Taxonomy" id="3068474"/>
    <lineage>
        <taxon>Eukaryota</taxon>
        <taxon>Metazoa</taxon>
        <taxon>Spiralia</taxon>
        <taxon>Lophotrochozoa</taxon>
        <taxon>Acanthocephala</taxon>
        <taxon>Archiacanthocephala</taxon>
        <taxon>Moniliformida</taxon>
        <taxon>Moniliformidae</taxon>
        <taxon>Moniliformis</taxon>
    </lineage>
</organism>
<dbReference type="GO" id="GO:0005743">
    <property type="term" value="C:mitochondrial inner membrane"/>
    <property type="evidence" value="ECO:0007669"/>
    <property type="project" value="UniProtKB-SubCell"/>
</dbReference>
<feature type="transmembrane region" description="Helical" evidence="12">
    <location>
        <begin position="157"/>
        <end position="190"/>
    </location>
</feature>
<proteinExistence type="inferred from homology"/>
<dbReference type="CDD" id="cd00310">
    <property type="entry name" value="ATP-synt_Fo_a_6"/>
    <property type="match status" value="1"/>
</dbReference>
<keyword evidence="3" id="KW-0813">Transport</keyword>
<sequence>MVLMLCVLLSVVLSLDMMWGFSASLRSVLWVSVDSLVNVGVKCTFGALLISLLVLLIVSNLCGMSTEVFSMFYPCIMMFSMMFWIMVVVDDMVNSGVFLSHFVPSGVGLCMGAVLSVLELFSHVIRPVTLCVRLGTNITAGHVMMGMLSMFCYSSVFLFVLVLMFVCLVVLLEIVVAFLQSYIFSALLLLYHSEFA</sequence>
<reference evidence="13" key="1">
    <citation type="submission" date="2022-09" db="EMBL/GenBank/DDBJ databases">
        <authorList>
            <person name="Ma J."/>
        </authorList>
    </citation>
    <scope>NUCLEOTIDE SEQUENCE</scope>
</reference>
<accession>A0AA96ZZM8</accession>
<keyword evidence="4" id="KW-0138">CF(0)</keyword>
<evidence type="ECO:0000256" key="9">
    <source>
        <dbReference type="ARBA" id="ARBA00023136"/>
    </source>
</evidence>
<evidence type="ECO:0000256" key="12">
    <source>
        <dbReference type="SAM" id="Phobius"/>
    </source>
</evidence>
<keyword evidence="7 12" id="KW-1133">Transmembrane helix</keyword>
<evidence type="ECO:0000256" key="7">
    <source>
        <dbReference type="ARBA" id="ARBA00022989"/>
    </source>
</evidence>
<dbReference type="PANTHER" id="PTHR11410">
    <property type="entry name" value="ATP SYNTHASE SUBUNIT A"/>
    <property type="match status" value="1"/>
</dbReference>
<evidence type="ECO:0000256" key="11">
    <source>
        <dbReference type="RuleBase" id="RU004450"/>
    </source>
</evidence>
<dbReference type="GO" id="GO:0045259">
    <property type="term" value="C:proton-transporting ATP synthase complex"/>
    <property type="evidence" value="ECO:0007669"/>
    <property type="project" value="UniProtKB-KW"/>
</dbReference>
<keyword evidence="13" id="KW-0496">Mitochondrion</keyword>
<feature type="transmembrane region" description="Helical" evidence="12">
    <location>
        <begin position="71"/>
        <end position="89"/>
    </location>
</feature>
<dbReference type="Pfam" id="PF00119">
    <property type="entry name" value="ATP-synt_A"/>
    <property type="match status" value="1"/>
</dbReference>
<comment type="subcellular location">
    <subcellularLocation>
        <location evidence="1">Membrane</location>
        <topology evidence="1">Multi-pass membrane protein</topology>
    </subcellularLocation>
    <subcellularLocation>
        <location evidence="11">Mitochondrion inner membrane</location>
        <topology evidence="11">Multi-pass membrane protein</topology>
    </subcellularLocation>
</comment>
<dbReference type="SUPFAM" id="SSF81336">
    <property type="entry name" value="F1F0 ATP synthase subunit A"/>
    <property type="match status" value="1"/>
</dbReference>
<feature type="transmembrane region" description="Helical" evidence="12">
    <location>
        <begin position="95"/>
        <end position="118"/>
    </location>
</feature>
<evidence type="ECO:0000256" key="6">
    <source>
        <dbReference type="ARBA" id="ARBA00022781"/>
    </source>
</evidence>
<feature type="transmembrane region" description="Helical" evidence="12">
    <location>
        <begin position="39"/>
        <end position="59"/>
    </location>
</feature>
<evidence type="ECO:0000313" key="13">
    <source>
        <dbReference type="EMBL" id="WNX93932.1"/>
    </source>
</evidence>
<evidence type="ECO:0000256" key="10">
    <source>
        <dbReference type="ARBA" id="ARBA00023310"/>
    </source>
</evidence>
<dbReference type="PRINTS" id="PR00123">
    <property type="entry name" value="ATPASEA"/>
</dbReference>
<comment type="similarity">
    <text evidence="2">Belongs to the ATPase A chain family.</text>
</comment>
<keyword evidence="9 12" id="KW-0472">Membrane</keyword>
<dbReference type="EMBL" id="OP413683">
    <property type="protein sequence ID" value="WNX93932.1"/>
    <property type="molecule type" value="Genomic_DNA"/>
</dbReference>
<evidence type="ECO:0000256" key="5">
    <source>
        <dbReference type="ARBA" id="ARBA00022692"/>
    </source>
</evidence>
<evidence type="ECO:0000256" key="4">
    <source>
        <dbReference type="ARBA" id="ARBA00022547"/>
    </source>
</evidence>
<dbReference type="GO" id="GO:0046933">
    <property type="term" value="F:proton-transporting ATP synthase activity, rotational mechanism"/>
    <property type="evidence" value="ECO:0007669"/>
    <property type="project" value="TreeGrafter"/>
</dbReference>
<evidence type="ECO:0000256" key="2">
    <source>
        <dbReference type="ARBA" id="ARBA00006810"/>
    </source>
</evidence>
<dbReference type="AlphaFoldDB" id="A0AA96ZZM8"/>
<evidence type="ECO:0000256" key="8">
    <source>
        <dbReference type="ARBA" id="ARBA00023065"/>
    </source>
</evidence>
<keyword evidence="8" id="KW-0406">Ion transport</keyword>
<dbReference type="InterPro" id="IPR045083">
    <property type="entry name" value="ATP_synth_F0_asu_bact/mt"/>
</dbReference>
<keyword evidence="6" id="KW-0375">Hydrogen ion transport</keyword>
<geneLocation type="mitochondrion" evidence="13"/>
<name>A0AA96ZZM8_9BILA</name>
<protein>
    <recommendedName>
        <fullName evidence="11">ATP synthase subunit a</fullName>
    </recommendedName>
</protein>
<evidence type="ECO:0000256" key="3">
    <source>
        <dbReference type="ARBA" id="ARBA00022448"/>
    </source>
</evidence>
<keyword evidence="10" id="KW-0066">ATP synthesis</keyword>
<dbReference type="PANTHER" id="PTHR11410:SF0">
    <property type="entry name" value="ATP SYNTHASE SUBUNIT A"/>
    <property type="match status" value="1"/>
</dbReference>
<gene>
    <name evidence="13" type="primary">atp6</name>
</gene>
<dbReference type="InterPro" id="IPR035908">
    <property type="entry name" value="F0_ATP_A_sf"/>
</dbReference>
<dbReference type="Gene3D" id="1.20.120.220">
    <property type="entry name" value="ATP synthase, F0 complex, subunit A"/>
    <property type="match status" value="1"/>
</dbReference>
<evidence type="ECO:0000256" key="1">
    <source>
        <dbReference type="ARBA" id="ARBA00004141"/>
    </source>
</evidence>
<dbReference type="InterPro" id="IPR000568">
    <property type="entry name" value="ATP_synth_F0_asu"/>
</dbReference>
<keyword evidence="5 12" id="KW-0812">Transmembrane</keyword>